<proteinExistence type="predicted"/>
<evidence type="ECO:0000313" key="3">
    <source>
        <dbReference type="Proteomes" id="UP001372338"/>
    </source>
</evidence>
<comment type="caution">
    <text evidence="2">The sequence shown here is derived from an EMBL/GenBank/DDBJ whole genome shotgun (WGS) entry which is preliminary data.</text>
</comment>
<dbReference type="PANTHER" id="PTHR10925:SF5">
    <property type="entry name" value="RNA CYTIDINE ACETYLTRANSFERASE"/>
    <property type="match status" value="1"/>
</dbReference>
<dbReference type="GO" id="GO:0005730">
    <property type="term" value="C:nucleolus"/>
    <property type="evidence" value="ECO:0007669"/>
    <property type="project" value="TreeGrafter"/>
</dbReference>
<dbReference type="AlphaFoldDB" id="A0AAN9EMX4"/>
<evidence type="ECO:0000259" key="1">
    <source>
        <dbReference type="Pfam" id="PF13718"/>
    </source>
</evidence>
<protein>
    <recommendedName>
        <fullName evidence="1">N-acetyltransferase domain-containing protein</fullName>
    </recommendedName>
</protein>
<dbReference type="GO" id="GO:0030686">
    <property type="term" value="C:90S preribosome"/>
    <property type="evidence" value="ECO:0007669"/>
    <property type="project" value="TreeGrafter"/>
</dbReference>
<sequence length="103" mass="11395">MKSLNKSLKPSGDQIPWKFSEQFRDLDFPSLSGGCIVRIATHPSAMRVLVLVAASISMDYYEGQLTPLSDIVVEEEMQTLPIRVTEAAKNHNGLELSTSLFVV</sequence>
<name>A0AAN9EMX4_CROPI</name>
<dbReference type="GO" id="GO:1904812">
    <property type="term" value="P:rRNA acetylation involved in maturation of SSU-rRNA"/>
    <property type="evidence" value="ECO:0007669"/>
    <property type="project" value="TreeGrafter"/>
</dbReference>
<reference evidence="2 3" key="1">
    <citation type="submission" date="2024-01" db="EMBL/GenBank/DDBJ databases">
        <title>The genomes of 5 underutilized Papilionoideae crops provide insights into root nodulation and disease resistanc.</title>
        <authorList>
            <person name="Yuan L."/>
        </authorList>
    </citation>
    <scope>NUCLEOTIDE SEQUENCE [LARGE SCALE GENOMIC DNA]</scope>
    <source>
        <strain evidence="2">ZHUSHIDOU_FW_LH</strain>
        <tissue evidence="2">Leaf</tissue>
    </source>
</reference>
<dbReference type="Gene3D" id="3.40.630.30">
    <property type="match status" value="1"/>
</dbReference>
<dbReference type="InterPro" id="IPR032672">
    <property type="entry name" value="TmcA/NAT10/Kre33"/>
</dbReference>
<dbReference type="GO" id="GO:0000049">
    <property type="term" value="F:tRNA binding"/>
    <property type="evidence" value="ECO:0007669"/>
    <property type="project" value="TreeGrafter"/>
</dbReference>
<feature type="domain" description="N-acetyltransferase" evidence="1">
    <location>
        <begin position="2"/>
        <end position="83"/>
    </location>
</feature>
<gene>
    <name evidence="2" type="ORF">RIF29_25812</name>
</gene>
<evidence type="ECO:0000313" key="2">
    <source>
        <dbReference type="EMBL" id="KAK7260068.1"/>
    </source>
</evidence>
<dbReference type="PANTHER" id="PTHR10925">
    <property type="entry name" value="N-ACETYLTRANSFERASE 10"/>
    <property type="match status" value="1"/>
</dbReference>
<dbReference type="EMBL" id="JAYWIO010000005">
    <property type="protein sequence ID" value="KAK7260068.1"/>
    <property type="molecule type" value="Genomic_DNA"/>
</dbReference>
<keyword evidence="3" id="KW-1185">Reference proteome</keyword>
<organism evidence="2 3">
    <name type="scientific">Crotalaria pallida</name>
    <name type="common">Smooth rattlebox</name>
    <name type="synonym">Crotalaria striata</name>
    <dbReference type="NCBI Taxonomy" id="3830"/>
    <lineage>
        <taxon>Eukaryota</taxon>
        <taxon>Viridiplantae</taxon>
        <taxon>Streptophyta</taxon>
        <taxon>Embryophyta</taxon>
        <taxon>Tracheophyta</taxon>
        <taxon>Spermatophyta</taxon>
        <taxon>Magnoliopsida</taxon>
        <taxon>eudicotyledons</taxon>
        <taxon>Gunneridae</taxon>
        <taxon>Pentapetalae</taxon>
        <taxon>rosids</taxon>
        <taxon>fabids</taxon>
        <taxon>Fabales</taxon>
        <taxon>Fabaceae</taxon>
        <taxon>Papilionoideae</taxon>
        <taxon>50 kb inversion clade</taxon>
        <taxon>genistoids sensu lato</taxon>
        <taxon>core genistoids</taxon>
        <taxon>Crotalarieae</taxon>
        <taxon>Crotalaria</taxon>
    </lineage>
</organism>
<dbReference type="Pfam" id="PF13718">
    <property type="entry name" value="GNAT_acetyltr_2"/>
    <property type="match status" value="1"/>
</dbReference>
<accession>A0AAN9EMX4</accession>
<dbReference type="Proteomes" id="UP001372338">
    <property type="component" value="Unassembled WGS sequence"/>
</dbReference>
<dbReference type="InterPro" id="IPR000182">
    <property type="entry name" value="GNAT_dom"/>
</dbReference>
<dbReference type="GO" id="GO:1990883">
    <property type="term" value="F:18S rRNA cytidine N-acetyltransferase activity"/>
    <property type="evidence" value="ECO:0007669"/>
    <property type="project" value="TreeGrafter"/>
</dbReference>